<keyword evidence="3" id="KW-1185">Reference proteome</keyword>
<evidence type="ECO:0000259" key="1">
    <source>
        <dbReference type="PROSITE" id="PS50878"/>
    </source>
</evidence>
<dbReference type="AlphaFoldDB" id="A0A8B6HMM9"/>
<dbReference type="Pfam" id="PF00078">
    <property type="entry name" value="RVT_1"/>
    <property type="match status" value="1"/>
</dbReference>
<evidence type="ECO:0000313" key="3">
    <source>
        <dbReference type="Proteomes" id="UP000596742"/>
    </source>
</evidence>
<sequence length="163" mass="18685">MNEYGIRGPLTQRKTKAVVDGKESEEASVDSGVPQCTLLGSLLFPYHINDLPDAVQSSVRLFADDCLLYRNINSQHDHTLLQRDLQNLEVWAKNWGMRFNSKKCYVLSIKNKSQKMYSLDGHVLQQVQHNPFLGLHISEDLKWTTHISKIVIYCVTVYCYAIV</sequence>
<name>A0A8B6HMM9_MYTGA</name>
<proteinExistence type="predicted"/>
<evidence type="ECO:0000313" key="2">
    <source>
        <dbReference type="EMBL" id="VDI82082.1"/>
    </source>
</evidence>
<accession>A0A8B6HMM9</accession>
<dbReference type="EMBL" id="UYJE01010326">
    <property type="protein sequence ID" value="VDI82082.1"/>
    <property type="molecule type" value="Genomic_DNA"/>
</dbReference>
<dbReference type="Proteomes" id="UP000596742">
    <property type="component" value="Unassembled WGS sequence"/>
</dbReference>
<comment type="caution">
    <text evidence="2">The sequence shown here is derived from an EMBL/GenBank/DDBJ whole genome shotgun (WGS) entry which is preliminary data.</text>
</comment>
<dbReference type="OrthoDB" id="6150216at2759"/>
<gene>
    <name evidence="2" type="ORF">MGAL_10B016237</name>
</gene>
<organism evidence="2 3">
    <name type="scientific">Mytilus galloprovincialis</name>
    <name type="common">Mediterranean mussel</name>
    <dbReference type="NCBI Taxonomy" id="29158"/>
    <lineage>
        <taxon>Eukaryota</taxon>
        <taxon>Metazoa</taxon>
        <taxon>Spiralia</taxon>
        <taxon>Lophotrochozoa</taxon>
        <taxon>Mollusca</taxon>
        <taxon>Bivalvia</taxon>
        <taxon>Autobranchia</taxon>
        <taxon>Pteriomorphia</taxon>
        <taxon>Mytilida</taxon>
        <taxon>Mytiloidea</taxon>
        <taxon>Mytilidae</taxon>
        <taxon>Mytilinae</taxon>
        <taxon>Mytilus</taxon>
    </lineage>
</organism>
<feature type="domain" description="Reverse transcriptase" evidence="1">
    <location>
        <begin position="1"/>
        <end position="137"/>
    </location>
</feature>
<dbReference type="InterPro" id="IPR000477">
    <property type="entry name" value="RT_dom"/>
</dbReference>
<dbReference type="PROSITE" id="PS50878">
    <property type="entry name" value="RT_POL"/>
    <property type="match status" value="1"/>
</dbReference>
<protein>
    <recommendedName>
        <fullName evidence="1">Reverse transcriptase domain-containing protein</fullName>
    </recommendedName>
</protein>
<reference evidence="2" key="1">
    <citation type="submission" date="2018-11" db="EMBL/GenBank/DDBJ databases">
        <authorList>
            <person name="Alioto T."/>
            <person name="Alioto T."/>
        </authorList>
    </citation>
    <scope>NUCLEOTIDE SEQUENCE</scope>
</reference>
<dbReference type="PANTHER" id="PTHR33332">
    <property type="entry name" value="REVERSE TRANSCRIPTASE DOMAIN-CONTAINING PROTEIN"/>
    <property type="match status" value="1"/>
</dbReference>